<dbReference type="EMBL" id="JAMKFB020000189">
    <property type="protein sequence ID" value="KAL0152520.1"/>
    <property type="molecule type" value="Genomic_DNA"/>
</dbReference>
<dbReference type="Gene3D" id="3.30.420.10">
    <property type="entry name" value="Ribonuclease H-like superfamily/Ribonuclease H"/>
    <property type="match status" value="1"/>
</dbReference>
<evidence type="ECO:0000259" key="1">
    <source>
        <dbReference type="Pfam" id="PF13358"/>
    </source>
</evidence>
<organism evidence="2 3">
    <name type="scientific">Cirrhinus mrigala</name>
    <name type="common">Mrigala</name>
    <dbReference type="NCBI Taxonomy" id="683832"/>
    <lineage>
        <taxon>Eukaryota</taxon>
        <taxon>Metazoa</taxon>
        <taxon>Chordata</taxon>
        <taxon>Craniata</taxon>
        <taxon>Vertebrata</taxon>
        <taxon>Euteleostomi</taxon>
        <taxon>Actinopterygii</taxon>
        <taxon>Neopterygii</taxon>
        <taxon>Teleostei</taxon>
        <taxon>Ostariophysi</taxon>
        <taxon>Cypriniformes</taxon>
        <taxon>Cyprinidae</taxon>
        <taxon>Labeoninae</taxon>
        <taxon>Labeonini</taxon>
        <taxon>Cirrhinus</taxon>
    </lineage>
</organism>
<gene>
    <name evidence="2" type="ORF">M9458_052243</name>
</gene>
<comment type="caution">
    <text evidence="2">The sequence shown here is derived from an EMBL/GenBank/DDBJ whole genome shotgun (WGS) entry which is preliminary data.</text>
</comment>
<dbReference type="Proteomes" id="UP001529510">
    <property type="component" value="Unassembled WGS sequence"/>
</dbReference>
<dbReference type="InterPro" id="IPR038717">
    <property type="entry name" value="Tc1-like_DDE_dom"/>
</dbReference>
<dbReference type="AlphaFoldDB" id="A0ABD0MU60"/>
<accession>A0ABD0MU60</accession>
<protein>
    <recommendedName>
        <fullName evidence="1">Tc1-like transposase DDE domain-containing protein</fullName>
    </recommendedName>
</protein>
<sequence>MSFRKSARHVSKRKLKHPLKVHVWGAISRLGPGPIAIFEGIMDWWFFENAIKKETAAPYIRENFGVHHRFFQDNDPKHTAANRVIVAEGINWVKTPAESPDMNPIEMVWHALKDYIRKEAKPTTNSAINKFWFEEFTCNKYINRLFKVLPAVVDHQGGHTGM</sequence>
<keyword evidence="3" id="KW-1185">Reference proteome</keyword>
<proteinExistence type="predicted"/>
<name>A0ABD0MU60_CIRMR</name>
<evidence type="ECO:0000313" key="3">
    <source>
        <dbReference type="Proteomes" id="UP001529510"/>
    </source>
</evidence>
<reference evidence="2 3" key="1">
    <citation type="submission" date="2024-05" db="EMBL/GenBank/DDBJ databases">
        <title>Genome sequencing and assembly of Indian major carp, Cirrhinus mrigala (Hamilton, 1822).</title>
        <authorList>
            <person name="Mohindra V."/>
            <person name="Chowdhury L.M."/>
            <person name="Lal K."/>
            <person name="Jena J.K."/>
        </authorList>
    </citation>
    <scope>NUCLEOTIDE SEQUENCE [LARGE SCALE GENOMIC DNA]</scope>
    <source>
        <strain evidence="2">CM1030</strain>
        <tissue evidence="2">Blood</tissue>
    </source>
</reference>
<feature type="domain" description="Tc1-like transposase DDE" evidence="1">
    <location>
        <begin position="19"/>
        <end position="125"/>
    </location>
</feature>
<dbReference type="Pfam" id="PF13358">
    <property type="entry name" value="DDE_3"/>
    <property type="match status" value="1"/>
</dbReference>
<evidence type="ECO:0000313" key="2">
    <source>
        <dbReference type="EMBL" id="KAL0152520.1"/>
    </source>
</evidence>
<dbReference type="InterPro" id="IPR036397">
    <property type="entry name" value="RNaseH_sf"/>
</dbReference>